<dbReference type="Proteomes" id="UP000434409">
    <property type="component" value="Unassembled WGS sequence"/>
</dbReference>
<feature type="binding site" evidence="6">
    <location>
        <position position="253"/>
    </location>
    <ligand>
        <name>S-adenosyl-L-methionine</name>
        <dbReference type="ChEBI" id="CHEBI:59789"/>
    </ligand>
</feature>
<keyword evidence="7" id="KW-0687">Ribonucleoprotein</keyword>
<evidence type="ECO:0000256" key="6">
    <source>
        <dbReference type="HAMAP-Rule" id="MF_00735"/>
    </source>
</evidence>
<feature type="binding site" evidence="6">
    <location>
        <position position="180"/>
    </location>
    <ligand>
        <name>S-adenosyl-L-methionine</name>
        <dbReference type="ChEBI" id="CHEBI:59789"/>
    </ligand>
</feature>
<dbReference type="SUPFAM" id="SSF53335">
    <property type="entry name" value="S-adenosyl-L-methionine-dependent methyltransferases"/>
    <property type="match status" value="1"/>
</dbReference>
<accession>A0A6N7UR00</accession>
<dbReference type="HAMAP" id="MF_00735">
    <property type="entry name" value="Methyltr_PrmA"/>
    <property type="match status" value="1"/>
</dbReference>
<organism evidence="7 8">
    <name type="scientific">Suipraeoptans intestinalis</name>
    <dbReference type="NCBI Taxonomy" id="2606628"/>
    <lineage>
        <taxon>Bacteria</taxon>
        <taxon>Bacillati</taxon>
        <taxon>Bacillota</taxon>
        <taxon>Clostridia</taxon>
        <taxon>Lachnospirales</taxon>
        <taxon>Lachnospiraceae</taxon>
        <taxon>Suipraeoptans</taxon>
    </lineage>
</organism>
<dbReference type="EMBL" id="VULY01000018">
    <property type="protein sequence ID" value="MSR93071.1"/>
    <property type="molecule type" value="Genomic_DNA"/>
</dbReference>
<evidence type="ECO:0000256" key="1">
    <source>
        <dbReference type="ARBA" id="ARBA00009741"/>
    </source>
</evidence>
<dbReference type="GO" id="GO:0005737">
    <property type="term" value="C:cytoplasm"/>
    <property type="evidence" value="ECO:0007669"/>
    <property type="project" value="UniProtKB-SubCell"/>
</dbReference>
<dbReference type="NCBIfam" id="TIGR00406">
    <property type="entry name" value="prmA"/>
    <property type="match status" value="1"/>
</dbReference>
<dbReference type="PANTHER" id="PTHR43648">
    <property type="entry name" value="ELECTRON TRANSFER FLAVOPROTEIN BETA SUBUNIT LYSINE METHYLTRANSFERASE"/>
    <property type="match status" value="1"/>
</dbReference>
<keyword evidence="3 6" id="KW-0489">Methyltransferase</keyword>
<dbReference type="RefSeq" id="WP_154475783.1">
    <property type="nucleotide sequence ID" value="NZ_VULY01000018.1"/>
</dbReference>
<evidence type="ECO:0000256" key="4">
    <source>
        <dbReference type="ARBA" id="ARBA00022679"/>
    </source>
</evidence>
<comment type="similarity">
    <text evidence="1 6">Belongs to the methyltransferase superfamily. PrmA family.</text>
</comment>
<dbReference type="Gene3D" id="3.40.50.150">
    <property type="entry name" value="Vaccinia Virus protein VP39"/>
    <property type="match status" value="1"/>
</dbReference>
<feature type="binding site" evidence="6">
    <location>
        <position position="202"/>
    </location>
    <ligand>
        <name>S-adenosyl-L-methionine</name>
        <dbReference type="ChEBI" id="CHEBI:59789"/>
    </ligand>
</feature>
<dbReference type="CDD" id="cd02440">
    <property type="entry name" value="AdoMet_MTases"/>
    <property type="match status" value="1"/>
</dbReference>
<dbReference type="InterPro" id="IPR029063">
    <property type="entry name" value="SAM-dependent_MTases_sf"/>
</dbReference>
<dbReference type="Pfam" id="PF06325">
    <property type="entry name" value="PrmA"/>
    <property type="match status" value="1"/>
</dbReference>
<protein>
    <recommendedName>
        <fullName evidence="6">Ribosomal protein L11 methyltransferase</fullName>
        <shortName evidence="6">L11 Mtase</shortName>
        <ecNumber evidence="6">2.1.1.-</ecNumber>
    </recommendedName>
</protein>
<dbReference type="GO" id="GO:0032259">
    <property type="term" value="P:methylation"/>
    <property type="evidence" value="ECO:0007669"/>
    <property type="project" value="UniProtKB-KW"/>
</dbReference>
<dbReference type="InterPro" id="IPR050078">
    <property type="entry name" value="Ribosomal_L11_MeTrfase_PrmA"/>
</dbReference>
<keyword evidence="5 6" id="KW-0949">S-adenosyl-L-methionine</keyword>
<dbReference type="InterPro" id="IPR004498">
    <property type="entry name" value="Ribosomal_PrmA_MeTrfase"/>
</dbReference>
<evidence type="ECO:0000313" key="7">
    <source>
        <dbReference type="EMBL" id="MSR93071.1"/>
    </source>
</evidence>
<comment type="catalytic activity">
    <reaction evidence="6">
        <text>L-lysyl-[protein] + 3 S-adenosyl-L-methionine = N(6),N(6),N(6)-trimethyl-L-lysyl-[protein] + 3 S-adenosyl-L-homocysteine + 3 H(+)</text>
        <dbReference type="Rhea" id="RHEA:54192"/>
        <dbReference type="Rhea" id="RHEA-COMP:9752"/>
        <dbReference type="Rhea" id="RHEA-COMP:13826"/>
        <dbReference type="ChEBI" id="CHEBI:15378"/>
        <dbReference type="ChEBI" id="CHEBI:29969"/>
        <dbReference type="ChEBI" id="CHEBI:57856"/>
        <dbReference type="ChEBI" id="CHEBI:59789"/>
        <dbReference type="ChEBI" id="CHEBI:61961"/>
    </reaction>
</comment>
<keyword evidence="8" id="KW-1185">Reference proteome</keyword>
<reference evidence="7 8" key="1">
    <citation type="submission" date="2019-08" db="EMBL/GenBank/DDBJ databases">
        <title>In-depth cultivation of the pig gut microbiome towards novel bacterial diversity and tailored functional studies.</title>
        <authorList>
            <person name="Wylensek D."/>
            <person name="Hitch T.C.A."/>
            <person name="Clavel T."/>
        </authorList>
    </citation>
    <scope>NUCLEOTIDE SEQUENCE [LARGE SCALE GENOMIC DNA]</scope>
    <source>
        <strain evidence="7 8">68-1-5</strain>
    </source>
</reference>
<dbReference type="GO" id="GO:0005840">
    <property type="term" value="C:ribosome"/>
    <property type="evidence" value="ECO:0007669"/>
    <property type="project" value="UniProtKB-KW"/>
</dbReference>
<evidence type="ECO:0000256" key="2">
    <source>
        <dbReference type="ARBA" id="ARBA00022490"/>
    </source>
</evidence>
<dbReference type="PIRSF" id="PIRSF000401">
    <property type="entry name" value="RPL11_MTase"/>
    <property type="match status" value="1"/>
</dbReference>
<comment type="caution">
    <text evidence="7">The sequence shown here is derived from an EMBL/GenBank/DDBJ whole genome shotgun (WGS) entry which is preliminary data.</text>
</comment>
<dbReference type="PANTHER" id="PTHR43648:SF1">
    <property type="entry name" value="ELECTRON TRANSFER FLAVOPROTEIN BETA SUBUNIT LYSINE METHYLTRANSFERASE"/>
    <property type="match status" value="1"/>
</dbReference>
<keyword evidence="2 6" id="KW-0963">Cytoplasm</keyword>
<keyword evidence="4 6" id="KW-0808">Transferase</keyword>
<keyword evidence="7" id="KW-0689">Ribosomal protein</keyword>
<proteinExistence type="inferred from homology"/>
<evidence type="ECO:0000313" key="8">
    <source>
        <dbReference type="Proteomes" id="UP000434409"/>
    </source>
</evidence>
<comment type="function">
    <text evidence="6">Methylates ribosomal protein L11.</text>
</comment>
<dbReference type="EC" id="2.1.1.-" evidence="6"/>
<dbReference type="AlphaFoldDB" id="A0A6N7UR00"/>
<dbReference type="GO" id="GO:0008276">
    <property type="term" value="F:protein methyltransferase activity"/>
    <property type="evidence" value="ECO:0007669"/>
    <property type="project" value="UniProtKB-UniRule"/>
</dbReference>
<name>A0A6N7UR00_9FIRM</name>
<sequence length="324" mass="36499">MKWKQFRLHTTVAAEDLVIDKLMELGIEGVQVEDSVPMTREEKAQMFVDILPETGQEREEAVVTFYLEEEEGKEQILKAVKEGLKELASFIDVGNGEIEESETEDVDWVNNWKQYFHQFYIDDILITPSWEPVKQEDKDKMIIHIDPGTAFGTGMHETTQLCIRQLRKWIKSGDTLLDIGCGSGILGMLAVKFGGQFFTGIDLDPCAITATMENMEENQIESCQYEVLSGNLIEDPALPGRMKYETYDVVVSNILADVLVLLTPFAVRFLKEDGVYITSGIIEGKEQTVAEAMEQAGLQVIDICRQGEWRAVIGRKPHTDHTAG</sequence>
<comment type="subcellular location">
    <subcellularLocation>
        <location evidence="6">Cytoplasm</location>
    </subcellularLocation>
</comment>
<evidence type="ECO:0000256" key="3">
    <source>
        <dbReference type="ARBA" id="ARBA00022603"/>
    </source>
</evidence>
<gene>
    <name evidence="6" type="primary">prmA</name>
    <name evidence="7" type="ORF">FYJ34_01940</name>
</gene>
<evidence type="ECO:0000256" key="5">
    <source>
        <dbReference type="ARBA" id="ARBA00022691"/>
    </source>
</evidence>
<feature type="binding site" evidence="6">
    <location>
        <position position="159"/>
    </location>
    <ligand>
        <name>S-adenosyl-L-methionine</name>
        <dbReference type="ChEBI" id="CHEBI:59789"/>
    </ligand>
</feature>